<dbReference type="Proteomes" id="UP000696485">
    <property type="component" value="Unassembled WGS sequence"/>
</dbReference>
<evidence type="ECO:0000313" key="1">
    <source>
        <dbReference type="EMBL" id="KAF9318409.1"/>
    </source>
</evidence>
<gene>
    <name evidence="1" type="ORF">BG006_003194</name>
</gene>
<proteinExistence type="predicted"/>
<organism evidence="1 2">
    <name type="scientific">Podila minutissima</name>
    <dbReference type="NCBI Taxonomy" id="64525"/>
    <lineage>
        <taxon>Eukaryota</taxon>
        <taxon>Fungi</taxon>
        <taxon>Fungi incertae sedis</taxon>
        <taxon>Mucoromycota</taxon>
        <taxon>Mortierellomycotina</taxon>
        <taxon>Mortierellomycetes</taxon>
        <taxon>Mortierellales</taxon>
        <taxon>Mortierellaceae</taxon>
        <taxon>Podila</taxon>
    </lineage>
</organism>
<evidence type="ECO:0000313" key="2">
    <source>
        <dbReference type="Proteomes" id="UP000696485"/>
    </source>
</evidence>
<sequence>YWLKLAFKCAFMHSFYLIVDIMLALHAINSAIGPTATAVAMYLVHSADYVISVSTFTSCSRPPSSPVALASIPATSINNKPVYHSSASINATTWFDTSEDDYSLVLGRSLSDFQFPLQTMS</sequence>
<reference evidence="1" key="1">
    <citation type="journal article" date="2020" name="Fungal Divers.">
        <title>Resolving the Mortierellaceae phylogeny through synthesis of multi-gene phylogenetics and phylogenomics.</title>
        <authorList>
            <person name="Vandepol N."/>
            <person name="Liber J."/>
            <person name="Desiro A."/>
            <person name="Na H."/>
            <person name="Kennedy M."/>
            <person name="Barry K."/>
            <person name="Grigoriev I.V."/>
            <person name="Miller A.N."/>
            <person name="O'Donnell K."/>
            <person name="Stajich J.E."/>
            <person name="Bonito G."/>
        </authorList>
    </citation>
    <scope>NUCLEOTIDE SEQUENCE</scope>
    <source>
        <strain evidence="1">NVP1</strain>
    </source>
</reference>
<feature type="non-terminal residue" evidence="1">
    <location>
        <position position="121"/>
    </location>
</feature>
<dbReference type="EMBL" id="JAAAUY010001836">
    <property type="protein sequence ID" value="KAF9318409.1"/>
    <property type="molecule type" value="Genomic_DNA"/>
</dbReference>
<comment type="caution">
    <text evidence="1">The sequence shown here is derived from an EMBL/GenBank/DDBJ whole genome shotgun (WGS) entry which is preliminary data.</text>
</comment>
<accession>A0A9P5SCE6</accession>
<dbReference type="AlphaFoldDB" id="A0A9P5SCE6"/>
<feature type="non-terminal residue" evidence="1">
    <location>
        <position position="1"/>
    </location>
</feature>
<keyword evidence="2" id="KW-1185">Reference proteome</keyword>
<name>A0A9P5SCE6_9FUNG</name>
<protein>
    <submittedName>
        <fullName evidence="1">Uncharacterized protein</fullName>
    </submittedName>
</protein>